<accession>A0A540KSM7</accession>
<dbReference type="Proteomes" id="UP000315295">
    <property type="component" value="Unassembled WGS sequence"/>
</dbReference>
<comment type="caution">
    <text evidence="2">The sequence shown here is derived from an EMBL/GenBank/DDBJ whole genome shotgun (WGS) entry which is preliminary data.</text>
</comment>
<keyword evidence="3" id="KW-1185">Reference proteome</keyword>
<name>A0A540KSM7_MALBA</name>
<dbReference type="GO" id="GO:0004523">
    <property type="term" value="F:RNA-DNA hybrid ribonuclease activity"/>
    <property type="evidence" value="ECO:0007669"/>
    <property type="project" value="InterPro"/>
</dbReference>
<feature type="domain" description="RNase H type-1" evidence="1">
    <location>
        <begin position="4"/>
        <end position="60"/>
    </location>
</feature>
<evidence type="ECO:0000313" key="3">
    <source>
        <dbReference type="Proteomes" id="UP000315295"/>
    </source>
</evidence>
<evidence type="ECO:0000259" key="1">
    <source>
        <dbReference type="Pfam" id="PF13456"/>
    </source>
</evidence>
<dbReference type="EMBL" id="VIEB01000975">
    <property type="protein sequence ID" value="TQD77234.1"/>
    <property type="molecule type" value="Genomic_DNA"/>
</dbReference>
<dbReference type="InterPro" id="IPR002156">
    <property type="entry name" value="RNaseH_domain"/>
</dbReference>
<gene>
    <name evidence="2" type="ORF">C1H46_037241</name>
</gene>
<dbReference type="AlphaFoldDB" id="A0A540KSM7"/>
<organism evidence="2 3">
    <name type="scientific">Malus baccata</name>
    <name type="common">Siberian crab apple</name>
    <name type="synonym">Pyrus baccata</name>
    <dbReference type="NCBI Taxonomy" id="106549"/>
    <lineage>
        <taxon>Eukaryota</taxon>
        <taxon>Viridiplantae</taxon>
        <taxon>Streptophyta</taxon>
        <taxon>Embryophyta</taxon>
        <taxon>Tracheophyta</taxon>
        <taxon>Spermatophyta</taxon>
        <taxon>Magnoliopsida</taxon>
        <taxon>eudicotyledons</taxon>
        <taxon>Gunneridae</taxon>
        <taxon>Pentapetalae</taxon>
        <taxon>rosids</taxon>
        <taxon>fabids</taxon>
        <taxon>Rosales</taxon>
        <taxon>Rosaceae</taxon>
        <taxon>Amygdaloideae</taxon>
        <taxon>Maleae</taxon>
        <taxon>Malus</taxon>
    </lineage>
</organism>
<reference evidence="2 3" key="1">
    <citation type="journal article" date="2019" name="G3 (Bethesda)">
        <title>Sequencing of a Wild Apple (Malus baccata) Genome Unravels the Differences Between Cultivated and Wild Apple Species Regarding Disease Resistance and Cold Tolerance.</title>
        <authorList>
            <person name="Chen X."/>
        </authorList>
    </citation>
    <scope>NUCLEOTIDE SEQUENCE [LARGE SCALE GENOMIC DNA]</scope>
    <source>
        <strain evidence="3">cv. Shandingzi</strain>
        <tissue evidence="2">Leaves</tissue>
    </source>
</reference>
<dbReference type="GO" id="GO:0003676">
    <property type="term" value="F:nucleic acid binding"/>
    <property type="evidence" value="ECO:0007669"/>
    <property type="project" value="InterPro"/>
</dbReference>
<evidence type="ECO:0000313" key="2">
    <source>
        <dbReference type="EMBL" id="TQD77234.1"/>
    </source>
</evidence>
<dbReference type="Pfam" id="PF13456">
    <property type="entry name" value="RVT_3"/>
    <property type="match status" value="1"/>
</dbReference>
<proteinExistence type="predicted"/>
<sequence length="87" mass="9670">MSMCDSLQITTALQGHSADRSFIGVVIEDAKAFMSAITRVVPAHIHHQANEMAHRLARFALRSDGSRSWFEKPPDFLANLFVIECLG</sequence>
<protein>
    <recommendedName>
        <fullName evidence="1">RNase H type-1 domain-containing protein</fullName>
    </recommendedName>
</protein>